<sequence>MSEKENKSSGIEGIIKKVVSVGVGAAFMTEESVKKILEDLPLPKEILTGLVQNAKGAKEDFTNGIREELRNYLTKVDASKIATDILDRYDVEVEAKFKFKKKSDSALEKNE</sequence>
<reference evidence="1 2" key="1">
    <citation type="submission" date="2023-11" db="EMBL/GenBank/DDBJ databases">
        <title>A Novel Polar Bacteriovorax (B. antarcticus) Isolated from the Biocrust in Antarctica.</title>
        <authorList>
            <person name="Mun W."/>
            <person name="Choi S.Y."/>
            <person name="Mitchell R.J."/>
        </authorList>
    </citation>
    <scope>NUCLEOTIDE SEQUENCE [LARGE SCALE GENOMIC DNA]</scope>
    <source>
        <strain evidence="1 2">PP10</strain>
    </source>
</reference>
<proteinExistence type="predicted"/>
<evidence type="ECO:0000313" key="1">
    <source>
        <dbReference type="EMBL" id="MEA9358519.1"/>
    </source>
</evidence>
<dbReference type="Proteomes" id="UP001302274">
    <property type="component" value="Unassembled WGS sequence"/>
</dbReference>
<accession>A0ABU5VZM7</accession>
<dbReference type="EMBL" id="JAYGJQ010000003">
    <property type="protein sequence ID" value="MEA9358519.1"/>
    <property type="molecule type" value="Genomic_DNA"/>
</dbReference>
<dbReference type="RefSeq" id="WP_323578962.1">
    <property type="nucleotide sequence ID" value="NZ_JAYGJQ010000003.1"/>
</dbReference>
<protein>
    <submittedName>
        <fullName evidence="1">Uncharacterized protein</fullName>
    </submittedName>
</protein>
<name>A0ABU5VZM7_9BACT</name>
<keyword evidence="2" id="KW-1185">Reference proteome</keyword>
<evidence type="ECO:0000313" key="2">
    <source>
        <dbReference type="Proteomes" id="UP001302274"/>
    </source>
</evidence>
<organism evidence="1 2">
    <name type="scientific">Bacteriovorax antarcticus</name>
    <dbReference type="NCBI Taxonomy" id="3088717"/>
    <lineage>
        <taxon>Bacteria</taxon>
        <taxon>Pseudomonadati</taxon>
        <taxon>Bdellovibrionota</taxon>
        <taxon>Bacteriovoracia</taxon>
        <taxon>Bacteriovoracales</taxon>
        <taxon>Bacteriovoracaceae</taxon>
        <taxon>Bacteriovorax</taxon>
    </lineage>
</organism>
<comment type="caution">
    <text evidence="1">The sequence shown here is derived from an EMBL/GenBank/DDBJ whole genome shotgun (WGS) entry which is preliminary data.</text>
</comment>
<gene>
    <name evidence="1" type="ORF">SHI21_19945</name>
</gene>